<dbReference type="InterPro" id="IPR004119">
    <property type="entry name" value="EcKL"/>
</dbReference>
<keyword evidence="3" id="KW-1185">Reference proteome</keyword>
<accession>A0AAV8XW77</accession>
<name>A0AAV8XW77_9CUCU</name>
<proteinExistence type="predicted"/>
<dbReference type="InterPro" id="IPR011009">
    <property type="entry name" value="Kinase-like_dom_sf"/>
</dbReference>
<sequence>MDVQLTVEQNNLITSIAENEGFNEFDITTSSGSSKGDHYMGVITKVSVKNHHRKLELIMKTAPTNTKLRDIIPESVIFENLKEIGYDLWDRKKPMNWDHIVLVLKEYGKLHAVSLAMKEKNPGLYERLTEDMENLYIKMYEGDDETKRKKMEDAKKFVGVGIKALKGHQSAMEALERFSLTAYEYMNKDIAMKEDALVFLHGDCWCNNILFKYEDPTTKTPSKACLIDWQLSWTGSPAMDLAYFLFTCAPKEILADYEKCLRIYHEAACETLTSIGCDPRNFVSF</sequence>
<protein>
    <recommendedName>
        <fullName evidence="1">CHK kinase-like domain-containing protein</fullName>
    </recommendedName>
</protein>
<dbReference type="PANTHER" id="PTHR11012">
    <property type="entry name" value="PROTEIN KINASE-LIKE DOMAIN-CONTAINING"/>
    <property type="match status" value="1"/>
</dbReference>
<evidence type="ECO:0000313" key="3">
    <source>
        <dbReference type="Proteomes" id="UP001162162"/>
    </source>
</evidence>
<organism evidence="2 3">
    <name type="scientific">Aromia moschata</name>
    <dbReference type="NCBI Taxonomy" id="1265417"/>
    <lineage>
        <taxon>Eukaryota</taxon>
        <taxon>Metazoa</taxon>
        <taxon>Ecdysozoa</taxon>
        <taxon>Arthropoda</taxon>
        <taxon>Hexapoda</taxon>
        <taxon>Insecta</taxon>
        <taxon>Pterygota</taxon>
        <taxon>Neoptera</taxon>
        <taxon>Endopterygota</taxon>
        <taxon>Coleoptera</taxon>
        <taxon>Polyphaga</taxon>
        <taxon>Cucujiformia</taxon>
        <taxon>Chrysomeloidea</taxon>
        <taxon>Cerambycidae</taxon>
        <taxon>Cerambycinae</taxon>
        <taxon>Callichromatini</taxon>
        <taxon>Aromia</taxon>
    </lineage>
</organism>
<comment type="caution">
    <text evidence="2">The sequence shown here is derived from an EMBL/GenBank/DDBJ whole genome shotgun (WGS) entry which is preliminary data.</text>
</comment>
<dbReference type="PANTHER" id="PTHR11012:SF30">
    <property type="entry name" value="PROTEIN KINASE-LIKE DOMAIN-CONTAINING"/>
    <property type="match status" value="1"/>
</dbReference>
<gene>
    <name evidence="2" type="ORF">NQ318_013333</name>
</gene>
<evidence type="ECO:0000313" key="2">
    <source>
        <dbReference type="EMBL" id="KAJ8942620.1"/>
    </source>
</evidence>
<dbReference type="Proteomes" id="UP001162162">
    <property type="component" value="Unassembled WGS sequence"/>
</dbReference>
<feature type="domain" description="CHK kinase-like" evidence="1">
    <location>
        <begin position="76"/>
        <end position="274"/>
    </location>
</feature>
<reference evidence="2" key="1">
    <citation type="journal article" date="2023" name="Insect Mol. Biol.">
        <title>Genome sequencing provides insights into the evolution of gene families encoding plant cell wall-degrading enzymes in longhorned beetles.</title>
        <authorList>
            <person name="Shin N.R."/>
            <person name="Okamura Y."/>
            <person name="Kirsch R."/>
            <person name="Pauchet Y."/>
        </authorList>
    </citation>
    <scope>NUCLEOTIDE SEQUENCE</scope>
    <source>
        <strain evidence="2">AMC_N1</strain>
    </source>
</reference>
<dbReference type="Gene3D" id="3.90.1200.10">
    <property type="match status" value="1"/>
</dbReference>
<dbReference type="SUPFAM" id="SSF56112">
    <property type="entry name" value="Protein kinase-like (PK-like)"/>
    <property type="match status" value="1"/>
</dbReference>
<dbReference type="AlphaFoldDB" id="A0AAV8XW77"/>
<dbReference type="EMBL" id="JAPWTK010000318">
    <property type="protein sequence ID" value="KAJ8942620.1"/>
    <property type="molecule type" value="Genomic_DNA"/>
</dbReference>
<dbReference type="InterPro" id="IPR015897">
    <property type="entry name" value="CHK_kinase-like"/>
</dbReference>
<dbReference type="SMART" id="SM00587">
    <property type="entry name" value="CHK"/>
    <property type="match status" value="1"/>
</dbReference>
<evidence type="ECO:0000259" key="1">
    <source>
        <dbReference type="SMART" id="SM00587"/>
    </source>
</evidence>
<dbReference type="Pfam" id="PF02958">
    <property type="entry name" value="EcKL"/>
    <property type="match status" value="1"/>
</dbReference>